<evidence type="ECO:0000256" key="1">
    <source>
        <dbReference type="SAM" id="MobiDB-lite"/>
    </source>
</evidence>
<accession>A0AAW0TAK9</accession>
<proteinExistence type="predicted"/>
<keyword evidence="2" id="KW-0812">Transmembrane</keyword>
<gene>
    <name evidence="3" type="ORF">O3P69_009166</name>
</gene>
<keyword evidence="2" id="KW-0472">Membrane</keyword>
<keyword evidence="4" id="KW-1185">Reference proteome</keyword>
<sequence>MLTQDKIVIIAASAAGVLVVVVVVVVVLMVNYRKRNSVTLSNEVRFQSQPTVATRPLQFTTGQGHISDQDQEGFCYQILPDRSARRVVVLRNVQDFGKIVYDDVQPEQDVLPHLPVYKNVPPPIGGTSPNGHLEGPGVRGSHLYATVP</sequence>
<feature type="region of interest" description="Disordered" evidence="1">
    <location>
        <begin position="125"/>
        <end position="148"/>
    </location>
</feature>
<reference evidence="3 4" key="1">
    <citation type="submission" date="2023-03" db="EMBL/GenBank/DDBJ databases">
        <title>High-quality genome of Scylla paramamosain provides insights in environmental adaptation.</title>
        <authorList>
            <person name="Zhang L."/>
        </authorList>
    </citation>
    <scope>NUCLEOTIDE SEQUENCE [LARGE SCALE GENOMIC DNA]</scope>
    <source>
        <strain evidence="3">LZ_2023a</strain>
        <tissue evidence="3">Muscle</tissue>
    </source>
</reference>
<evidence type="ECO:0000256" key="2">
    <source>
        <dbReference type="SAM" id="Phobius"/>
    </source>
</evidence>
<name>A0AAW0TAK9_SCYPA</name>
<dbReference type="EMBL" id="JARAKH010000035">
    <property type="protein sequence ID" value="KAK8384228.1"/>
    <property type="molecule type" value="Genomic_DNA"/>
</dbReference>
<dbReference type="AlphaFoldDB" id="A0AAW0TAK9"/>
<organism evidence="3 4">
    <name type="scientific">Scylla paramamosain</name>
    <name type="common">Mud crab</name>
    <dbReference type="NCBI Taxonomy" id="85552"/>
    <lineage>
        <taxon>Eukaryota</taxon>
        <taxon>Metazoa</taxon>
        <taxon>Ecdysozoa</taxon>
        <taxon>Arthropoda</taxon>
        <taxon>Crustacea</taxon>
        <taxon>Multicrustacea</taxon>
        <taxon>Malacostraca</taxon>
        <taxon>Eumalacostraca</taxon>
        <taxon>Eucarida</taxon>
        <taxon>Decapoda</taxon>
        <taxon>Pleocyemata</taxon>
        <taxon>Brachyura</taxon>
        <taxon>Eubrachyura</taxon>
        <taxon>Portunoidea</taxon>
        <taxon>Portunidae</taxon>
        <taxon>Portuninae</taxon>
        <taxon>Scylla</taxon>
    </lineage>
</organism>
<feature type="transmembrane region" description="Helical" evidence="2">
    <location>
        <begin position="6"/>
        <end position="30"/>
    </location>
</feature>
<dbReference type="Proteomes" id="UP001487740">
    <property type="component" value="Unassembled WGS sequence"/>
</dbReference>
<protein>
    <submittedName>
        <fullName evidence="3">Uncharacterized protein</fullName>
    </submittedName>
</protein>
<evidence type="ECO:0000313" key="4">
    <source>
        <dbReference type="Proteomes" id="UP001487740"/>
    </source>
</evidence>
<keyword evidence="2" id="KW-1133">Transmembrane helix</keyword>
<evidence type="ECO:0000313" key="3">
    <source>
        <dbReference type="EMBL" id="KAK8384228.1"/>
    </source>
</evidence>
<comment type="caution">
    <text evidence="3">The sequence shown here is derived from an EMBL/GenBank/DDBJ whole genome shotgun (WGS) entry which is preliminary data.</text>
</comment>